<dbReference type="EMBL" id="CAJVQB010068471">
    <property type="protein sequence ID" value="CAG8842273.1"/>
    <property type="molecule type" value="Genomic_DNA"/>
</dbReference>
<name>A0ABN7WWW9_GIGMA</name>
<evidence type="ECO:0000313" key="2">
    <source>
        <dbReference type="Proteomes" id="UP000789901"/>
    </source>
</evidence>
<reference evidence="1 2" key="1">
    <citation type="submission" date="2021-06" db="EMBL/GenBank/DDBJ databases">
        <authorList>
            <person name="Kallberg Y."/>
            <person name="Tangrot J."/>
            <person name="Rosling A."/>
        </authorList>
    </citation>
    <scope>NUCLEOTIDE SEQUENCE [LARGE SCALE GENOMIC DNA]</scope>
    <source>
        <strain evidence="1 2">120-4 pot B 10/14</strain>
    </source>
</reference>
<accession>A0ABN7WWW9</accession>
<proteinExistence type="predicted"/>
<sequence>FREGFQESLFSILEDIKLVILVELFEFDTEELLFTILENVELVGLAELLEFDMG</sequence>
<evidence type="ECO:0000313" key="1">
    <source>
        <dbReference type="EMBL" id="CAG8842273.1"/>
    </source>
</evidence>
<keyword evidence="2" id="KW-1185">Reference proteome</keyword>
<protein>
    <submittedName>
        <fullName evidence="1">42921_t:CDS:1</fullName>
    </submittedName>
</protein>
<dbReference type="Proteomes" id="UP000789901">
    <property type="component" value="Unassembled WGS sequence"/>
</dbReference>
<comment type="caution">
    <text evidence="1">The sequence shown here is derived from an EMBL/GenBank/DDBJ whole genome shotgun (WGS) entry which is preliminary data.</text>
</comment>
<organism evidence="1 2">
    <name type="scientific">Gigaspora margarita</name>
    <dbReference type="NCBI Taxonomy" id="4874"/>
    <lineage>
        <taxon>Eukaryota</taxon>
        <taxon>Fungi</taxon>
        <taxon>Fungi incertae sedis</taxon>
        <taxon>Mucoromycota</taxon>
        <taxon>Glomeromycotina</taxon>
        <taxon>Glomeromycetes</taxon>
        <taxon>Diversisporales</taxon>
        <taxon>Gigasporaceae</taxon>
        <taxon>Gigaspora</taxon>
    </lineage>
</organism>
<feature type="non-terminal residue" evidence="1">
    <location>
        <position position="1"/>
    </location>
</feature>
<gene>
    <name evidence="1" type="ORF">GMARGA_LOCUS35896</name>
</gene>